<organism evidence="3 4">
    <name type="scientific">Limnofasciculus baicalensis BBK-W-15</name>
    <dbReference type="NCBI Taxonomy" id="2699891"/>
    <lineage>
        <taxon>Bacteria</taxon>
        <taxon>Bacillati</taxon>
        <taxon>Cyanobacteriota</taxon>
        <taxon>Cyanophyceae</taxon>
        <taxon>Coleofasciculales</taxon>
        <taxon>Coleofasciculaceae</taxon>
        <taxon>Limnofasciculus</taxon>
        <taxon>Limnofasciculus baicalensis</taxon>
    </lineage>
</organism>
<evidence type="ECO:0008006" key="5">
    <source>
        <dbReference type="Google" id="ProtNLM"/>
    </source>
</evidence>
<proteinExistence type="predicted"/>
<dbReference type="Proteomes" id="UP001204953">
    <property type="component" value="Unassembled WGS sequence"/>
</dbReference>
<gene>
    <name evidence="3" type="ORF">NJ959_20830</name>
</gene>
<comment type="caution">
    <text evidence="3">The sequence shown here is derived from an EMBL/GenBank/DDBJ whole genome shotgun (WGS) entry which is preliminary data.</text>
</comment>
<feature type="compositionally biased region" description="Low complexity" evidence="1">
    <location>
        <begin position="179"/>
        <end position="190"/>
    </location>
</feature>
<keyword evidence="4" id="KW-1185">Reference proteome</keyword>
<feature type="non-terminal residue" evidence="3">
    <location>
        <position position="265"/>
    </location>
</feature>
<protein>
    <recommendedName>
        <fullName evidence="5">WH2 domain-containing protein</fullName>
    </recommendedName>
</protein>
<accession>A0AAE3KPF9</accession>
<feature type="compositionally biased region" description="Pro residues" evidence="1">
    <location>
        <begin position="216"/>
        <end position="233"/>
    </location>
</feature>
<evidence type="ECO:0000313" key="3">
    <source>
        <dbReference type="EMBL" id="MCP2730876.1"/>
    </source>
</evidence>
<feature type="region of interest" description="Disordered" evidence="1">
    <location>
        <begin position="23"/>
        <end position="89"/>
    </location>
</feature>
<evidence type="ECO:0000313" key="4">
    <source>
        <dbReference type="Proteomes" id="UP001204953"/>
    </source>
</evidence>
<feature type="compositionally biased region" description="Pro residues" evidence="1">
    <location>
        <begin position="122"/>
        <end position="134"/>
    </location>
</feature>
<dbReference type="PROSITE" id="PS51257">
    <property type="entry name" value="PROKAR_LIPOPROTEIN"/>
    <property type="match status" value="1"/>
</dbReference>
<keyword evidence="2" id="KW-0732">Signal</keyword>
<name>A0AAE3KPF9_9CYAN</name>
<feature type="signal peptide" evidence="2">
    <location>
        <begin position="1"/>
        <end position="22"/>
    </location>
</feature>
<reference evidence="3" key="1">
    <citation type="submission" date="2022-06" db="EMBL/GenBank/DDBJ databases">
        <title>New cyanobacteria of genus Symplocastrum in benthos of Lake Baikal.</title>
        <authorList>
            <person name="Sorokovikova E."/>
            <person name="Tikhonova I."/>
            <person name="Krasnopeev A."/>
            <person name="Evseev P."/>
            <person name="Gladkikh A."/>
            <person name="Belykh O."/>
        </authorList>
    </citation>
    <scope>NUCLEOTIDE SEQUENCE</scope>
    <source>
        <strain evidence="3">BBK-W-15</strain>
    </source>
</reference>
<feature type="region of interest" description="Disordered" evidence="1">
    <location>
        <begin position="104"/>
        <end position="233"/>
    </location>
</feature>
<dbReference type="RefSeq" id="WP_373693688.1">
    <property type="nucleotide sequence ID" value="NZ_JAMZMM010000250.1"/>
</dbReference>
<feature type="chain" id="PRO_5042228036" description="WH2 domain-containing protein" evidence="2">
    <location>
        <begin position="23"/>
        <end position="265"/>
    </location>
</feature>
<feature type="compositionally biased region" description="Low complexity" evidence="1">
    <location>
        <begin position="38"/>
        <end position="55"/>
    </location>
</feature>
<sequence>MRQSLLISLVTLLALLVGGCPANQENPTAVGGSPSPNPQATPASPTTPPTKVASSNVKLPPKPDNQLAVSGLTQTLPPEEQLKRATKGRVDPFSLISDIKPIKTVVPNPEGAGNNQSEPIRVVPPTPPSAPPPRNQSGGGNRSSGNQSIRTIRPNVLPSQPRGPFRPINLRPQSVTASKPTPNTRRNTTPKPTPKPTPKLTIVIKPSPSTTQVSIPPTPPLPPPPKFIPDLPKLPEPTLAKGIEVTGVIEIAGVPQAILKAPNES</sequence>
<evidence type="ECO:0000256" key="1">
    <source>
        <dbReference type="SAM" id="MobiDB-lite"/>
    </source>
</evidence>
<feature type="compositionally biased region" description="Polar residues" evidence="1">
    <location>
        <begin position="67"/>
        <end position="76"/>
    </location>
</feature>
<evidence type="ECO:0000256" key="2">
    <source>
        <dbReference type="SAM" id="SignalP"/>
    </source>
</evidence>
<dbReference type="EMBL" id="JAMZMM010000250">
    <property type="protein sequence ID" value="MCP2730876.1"/>
    <property type="molecule type" value="Genomic_DNA"/>
</dbReference>
<dbReference type="AlphaFoldDB" id="A0AAE3KPF9"/>